<evidence type="ECO:0000256" key="1">
    <source>
        <dbReference type="ARBA" id="ARBA00037999"/>
    </source>
</evidence>
<evidence type="ECO:0000313" key="4">
    <source>
        <dbReference type="Proteomes" id="UP000199468"/>
    </source>
</evidence>
<gene>
    <name evidence="3" type="ORF">SAMN05421844_10165</name>
</gene>
<reference evidence="3 4" key="1">
    <citation type="submission" date="2016-10" db="EMBL/GenBank/DDBJ databases">
        <authorList>
            <person name="Varghese N."/>
            <person name="Submissions S."/>
        </authorList>
    </citation>
    <scope>NUCLEOTIDE SEQUENCE [LARGE SCALE GENOMIC DNA]</scope>
    <source>
        <strain evidence="3 4">DSM 26672</strain>
    </source>
</reference>
<dbReference type="EMBL" id="FNBZ01000001">
    <property type="protein sequence ID" value="SDF21137.1"/>
    <property type="molecule type" value="Genomic_DNA"/>
</dbReference>
<organism evidence="3 4">
    <name type="scientific">Bosea robiniae</name>
    <dbReference type="NCBI Taxonomy" id="1036780"/>
    <lineage>
        <taxon>Bacteria</taxon>
        <taxon>Pseudomonadati</taxon>
        <taxon>Pseudomonadota</taxon>
        <taxon>Alphaproteobacteria</taxon>
        <taxon>Hyphomicrobiales</taxon>
        <taxon>Boseaceae</taxon>
        <taxon>Bosea</taxon>
    </lineage>
</organism>
<dbReference type="Proteomes" id="UP000199468">
    <property type="component" value="Unassembled WGS sequence"/>
</dbReference>
<dbReference type="SUPFAM" id="SSF53383">
    <property type="entry name" value="PLP-dependent transferases"/>
    <property type="match status" value="1"/>
</dbReference>
<dbReference type="CDD" id="cd00616">
    <property type="entry name" value="AHBA_syn"/>
    <property type="match status" value="1"/>
</dbReference>
<dbReference type="Gene3D" id="3.40.640.10">
    <property type="entry name" value="Type I PLP-dependent aspartate aminotransferase-like (Major domain)"/>
    <property type="match status" value="1"/>
</dbReference>
<accession>A0ABY0NB16</accession>
<dbReference type="PANTHER" id="PTHR30244">
    <property type="entry name" value="TRANSAMINASE"/>
    <property type="match status" value="1"/>
</dbReference>
<proteinExistence type="inferred from homology"/>
<comment type="caution">
    <text evidence="3">The sequence shown here is derived from an EMBL/GenBank/DDBJ whole genome shotgun (WGS) entry which is preliminary data.</text>
</comment>
<name>A0ABY0NB16_9HYPH</name>
<keyword evidence="2" id="KW-0663">Pyridoxal phosphate</keyword>
<dbReference type="InterPro" id="IPR015424">
    <property type="entry name" value="PyrdxlP-dep_Trfase"/>
</dbReference>
<dbReference type="InterPro" id="IPR015421">
    <property type="entry name" value="PyrdxlP-dep_Trfase_major"/>
</dbReference>
<dbReference type="InterPro" id="IPR015422">
    <property type="entry name" value="PyrdxlP-dep_Trfase_small"/>
</dbReference>
<sequence length="396" mass="42841">MKAEPMLLVSEPILGSQEKAALADVIDSGWITMGERVSSFEHAFAEAHAADDAVSVSSCTAGLHLILHALGIGPGDEVLVPALTFVATANCVLYVGGTPIFVDIESSAQPLMSLQDAAAKCTPRTKAVILVHFAGYMVDPEPWQAFARERGLMLIEDAAHASGLPGAGAIGDAAAFSFYGNKNMTTAEGGVVLARDASLLDTIRRARGHGLTSGTFQRRSSRTPIYDVTMLGFNYRLDELRAAIGLVQLGHLKEWNAKRKILAESYRRRIGENCPSVAIPFEARRPSVHHIMPVVLPASSDRQDVIDHLRAKGIQTTIHYPAIHRLSFYRGLYPDVNLPRTEAFTDHELTLPLHPRMGLDDVERVTSALADALGERVPPAAFVMRDKSKHANLASG</sequence>
<keyword evidence="4" id="KW-1185">Reference proteome</keyword>
<dbReference type="InterPro" id="IPR000653">
    <property type="entry name" value="DegT/StrS_aminotransferase"/>
</dbReference>
<protein>
    <submittedName>
        <fullName evidence="3">dTDP-4-amino-4,6-dideoxygalactose transaminase</fullName>
    </submittedName>
</protein>
<evidence type="ECO:0000256" key="2">
    <source>
        <dbReference type="RuleBase" id="RU004508"/>
    </source>
</evidence>
<dbReference type="Pfam" id="PF01041">
    <property type="entry name" value="DegT_DnrJ_EryC1"/>
    <property type="match status" value="1"/>
</dbReference>
<dbReference type="PANTHER" id="PTHR30244:SF34">
    <property type="entry name" value="DTDP-4-AMINO-4,6-DIDEOXYGALACTOSE TRANSAMINASE"/>
    <property type="match status" value="1"/>
</dbReference>
<dbReference type="PIRSF" id="PIRSF000390">
    <property type="entry name" value="PLP_StrS"/>
    <property type="match status" value="1"/>
</dbReference>
<evidence type="ECO:0000313" key="3">
    <source>
        <dbReference type="EMBL" id="SDF21137.1"/>
    </source>
</evidence>
<dbReference type="Gene3D" id="3.90.1150.10">
    <property type="entry name" value="Aspartate Aminotransferase, domain 1"/>
    <property type="match status" value="1"/>
</dbReference>
<comment type="similarity">
    <text evidence="1 2">Belongs to the DegT/DnrJ/EryC1 family.</text>
</comment>